<dbReference type="EMBL" id="ASPP01014884">
    <property type="protein sequence ID" value="ETO18455.1"/>
    <property type="molecule type" value="Genomic_DNA"/>
</dbReference>
<dbReference type="AlphaFoldDB" id="X6MZH1"/>
<reference evidence="2 3" key="1">
    <citation type="journal article" date="2013" name="Curr. Biol.">
        <title>The Genome of the Foraminiferan Reticulomyxa filosa.</title>
        <authorList>
            <person name="Glockner G."/>
            <person name="Hulsmann N."/>
            <person name="Schleicher M."/>
            <person name="Noegel A.A."/>
            <person name="Eichinger L."/>
            <person name="Gallinger C."/>
            <person name="Pawlowski J."/>
            <person name="Sierra R."/>
            <person name="Euteneuer U."/>
            <person name="Pillet L."/>
            <person name="Moustafa A."/>
            <person name="Platzer M."/>
            <person name="Groth M."/>
            <person name="Szafranski K."/>
            <person name="Schliwa M."/>
        </authorList>
    </citation>
    <scope>NUCLEOTIDE SEQUENCE [LARGE SCALE GENOMIC DNA]</scope>
</reference>
<proteinExistence type="predicted"/>
<name>X6MZH1_RETFI</name>
<dbReference type="Proteomes" id="UP000023152">
    <property type="component" value="Unassembled WGS sequence"/>
</dbReference>
<accession>X6MZH1</accession>
<evidence type="ECO:0000256" key="1">
    <source>
        <dbReference type="SAM" id="MobiDB-lite"/>
    </source>
</evidence>
<feature type="region of interest" description="Disordered" evidence="1">
    <location>
        <begin position="1"/>
        <end position="25"/>
    </location>
</feature>
<protein>
    <submittedName>
        <fullName evidence="2">Uncharacterized protein</fullName>
    </submittedName>
</protein>
<sequence length="276" mass="31764">MNESKLRTSNGNEKEKANMLASEHRMRPLKIMPHQTTNSYMTATERVDVPVESSKKGATENDKTDLSANDDGVAIDIKCVEWKEFETYLSVTVSKGEERGEIFFFLCLACSSVFHKCTHFEARMKSLQEYCTPVDDCFILWIDIPNHWTKSLRFIISRGGWFTNCTSEERMMGFKSQPSQLLYYYIRFYEEHDTVTPLLSLRTDLDGRVGELVWLQKGTYCSGTTMLQLFQLLDQAIGVALLYLHDDAKLTVLHILSHLSFVLFHINTSNNNNNNK</sequence>
<gene>
    <name evidence="2" type="ORF">RFI_18811</name>
</gene>
<comment type="caution">
    <text evidence="2">The sequence shown here is derived from an EMBL/GenBank/DDBJ whole genome shotgun (WGS) entry which is preliminary data.</text>
</comment>
<evidence type="ECO:0000313" key="3">
    <source>
        <dbReference type="Proteomes" id="UP000023152"/>
    </source>
</evidence>
<organism evidence="2 3">
    <name type="scientific">Reticulomyxa filosa</name>
    <dbReference type="NCBI Taxonomy" id="46433"/>
    <lineage>
        <taxon>Eukaryota</taxon>
        <taxon>Sar</taxon>
        <taxon>Rhizaria</taxon>
        <taxon>Retaria</taxon>
        <taxon>Foraminifera</taxon>
        <taxon>Monothalamids</taxon>
        <taxon>Reticulomyxidae</taxon>
        <taxon>Reticulomyxa</taxon>
    </lineage>
</organism>
<evidence type="ECO:0000313" key="2">
    <source>
        <dbReference type="EMBL" id="ETO18455.1"/>
    </source>
</evidence>
<keyword evidence="3" id="KW-1185">Reference proteome</keyword>